<dbReference type="InterPro" id="IPR017846">
    <property type="entry name" value="Nict_dMeBzImd_PRibTrfase_bact"/>
</dbReference>
<keyword evidence="6 10" id="KW-0328">Glycosyltransferase</keyword>
<dbReference type="KEGG" id="fil:BN1229_v1_1437"/>
<dbReference type="OrthoDB" id="9781491at2"/>
<dbReference type="RefSeq" id="WP_046477490.1">
    <property type="nucleotide sequence ID" value="NZ_LN829118.1"/>
</dbReference>
<organism evidence="11 12">
    <name type="scientific">Candidatus Filomicrobium marinum</name>
    <dbReference type="NCBI Taxonomy" id="1608628"/>
    <lineage>
        <taxon>Bacteria</taxon>
        <taxon>Pseudomonadati</taxon>
        <taxon>Pseudomonadota</taxon>
        <taxon>Alphaproteobacteria</taxon>
        <taxon>Hyphomicrobiales</taxon>
        <taxon>Hyphomicrobiaceae</taxon>
        <taxon>Filomicrobium</taxon>
    </lineage>
</organism>
<dbReference type="Gene3D" id="3.40.50.10210">
    <property type="match status" value="1"/>
</dbReference>
<dbReference type="Gene3D" id="1.10.1610.10">
    <property type="match status" value="1"/>
</dbReference>
<dbReference type="GO" id="GO:0008939">
    <property type="term" value="F:nicotinate-nucleotide-dimethylbenzimidazole phosphoribosyltransferase activity"/>
    <property type="evidence" value="ECO:0007669"/>
    <property type="project" value="UniProtKB-UniRule"/>
</dbReference>
<feature type="active site" description="Proton acceptor" evidence="10">
    <location>
        <position position="318"/>
    </location>
</feature>
<evidence type="ECO:0000256" key="9">
    <source>
        <dbReference type="ARBA" id="ARBA00047340"/>
    </source>
</evidence>
<evidence type="ECO:0000256" key="8">
    <source>
        <dbReference type="ARBA" id="ARBA00030686"/>
    </source>
</evidence>
<evidence type="ECO:0000313" key="11">
    <source>
        <dbReference type="EMBL" id="CPR17831.1"/>
    </source>
</evidence>
<dbReference type="KEGG" id="fiy:BN1229_v1_1438"/>
<dbReference type="Pfam" id="PF02277">
    <property type="entry name" value="DBI_PRT"/>
    <property type="match status" value="1"/>
</dbReference>
<keyword evidence="7 10" id="KW-0808">Transferase</keyword>
<dbReference type="NCBIfam" id="TIGR03160">
    <property type="entry name" value="cobT_DBIPRT"/>
    <property type="match status" value="1"/>
</dbReference>
<dbReference type="EMBL" id="LN829119">
    <property type="protein sequence ID" value="CPR17831.1"/>
    <property type="molecule type" value="Genomic_DNA"/>
</dbReference>
<evidence type="ECO:0000256" key="2">
    <source>
        <dbReference type="ARBA" id="ARBA00007110"/>
    </source>
</evidence>
<evidence type="ECO:0000256" key="3">
    <source>
        <dbReference type="ARBA" id="ARBA00011991"/>
    </source>
</evidence>
<dbReference type="Proteomes" id="UP000033187">
    <property type="component" value="Chromosome 1"/>
</dbReference>
<dbReference type="EC" id="2.4.2.21" evidence="3 10"/>
<dbReference type="UniPathway" id="UPA00061">
    <property type="reaction ID" value="UER00516"/>
</dbReference>
<dbReference type="NCBIfam" id="NF000996">
    <property type="entry name" value="PRK00105.1"/>
    <property type="match status" value="1"/>
</dbReference>
<dbReference type="InterPro" id="IPR023195">
    <property type="entry name" value="Nict_dMeBzImd_PRibTrfase_N"/>
</dbReference>
<dbReference type="CDD" id="cd02439">
    <property type="entry name" value="DMB-PRT_CobT"/>
    <property type="match status" value="1"/>
</dbReference>
<dbReference type="HAMAP" id="MF_00230">
    <property type="entry name" value="CobT"/>
    <property type="match status" value="1"/>
</dbReference>
<dbReference type="GO" id="GO:0009236">
    <property type="term" value="P:cobalamin biosynthetic process"/>
    <property type="evidence" value="ECO:0007669"/>
    <property type="project" value="UniProtKB-UniRule"/>
</dbReference>
<comment type="function">
    <text evidence="10">Catalyzes the synthesis of alpha-ribazole-5'-phosphate from nicotinate mononucleotide (NAMN) and 5,6-dimethylbenzimidazole (DMB).</text>
</comment>
<comment type="catalytic activity">
    <reaction evidence="9 10">
        <text>5,6-dimethylbenzimidazole + nicotinate beta-D-ribonucleotide = alpha-ribazole 5'-phosphate + nicotinate + H(+)</text>
        <dbReference type="Rhea" id="RHEA:11196"/>
        <dbReference type="ChEBI" id="CHEBI:15378"/>
        <dbReference type="ChEBI" id="CHEBI:15890"/>
        <dbReference type="ChEBI" id="CHEBI:32544"/>
        <dbReference type="ChEBI" id="CHEBI:57502"/>
        <dbReference type="ChEBI" id="CHEBI:57918"/>
        <dbReference type="EC" id="2.4.2.21"/>
    </reaction>
</comment>
<dbReference type="InterPro" id="IPR036087">
    <property type="entry name" value="Nict_dMeBzImd_PRibTrfase_sf"/>
</dbReference>
<evidence type="ECO:0000256" key="6">
    <source>
        <dbReference type="ARBA" id="ARBA00022676"/>
    </source>
</evidence>
<accession>A0A0D6JEF9</accession>
<keyword evidence="5 10" id="KW-0169">Cobalamin biosynthesis</keyword>
<sequence length="351" mass="36581">MKSDDWTTLSCPLPSQEHAAAAENRQNSLTKPPGSLGILERLAVRLAALQETERPKVDDARIILFAGDHGITLHGVSAYPSAVTVQMLHNFATGGAAISVLARELRAPLEVVDVGTLATTEIPGVVRDKQCAGTRDFSTEPAMTIEEAQFAMAAGRRAVQRAAVGADLLILGEMGIGNTTSAAAVASALLSKSPDDLVGRGTGLDNKGVEHKARMINAALKLHGLGGTEKSPLETLACVGGLEIAALTGAIISSAQSRVPVLIDGFIVSVAALLAVRINPSCKEWLVYSHRSYEQGHQQVLEALDAEPLLDLKLRLGEGSGAALALPIVKLVCALHAGMATFDEANVSGRG</sequence>
<comment type="pathway">
    <text evidence="1 10">Nucleoside biosynthesis; alpha-ribazole biosynthesis; alpha-ribazole from 5,6-dimethylbenzimidazole: step 1/2.</text>
</comment>
<evidence type="ECO:0000256" key="5">
    <source>
        <dbReference type="ARBA" id="ARBA00022573"/>
    </source>
</evidence>
<evidence type="ECO:0000256" key="4">
    <source>
        <dbReference type="ARBA" id="ARBA00015486"/>
    </source>
</evidence>
<dbReference type="FunFam" id="3.40.50.10210:FF:000001">
    <property type="entry name" value="Nicotinate-nucleotide--dimethylbenzimidazole phosphoribosyltransferase"/>
    <property type="match status" value="1"/>
</dbReference>
<evidence type="ECO:0000256" key="10">
    <source>
        <dbReference type="HAMAP-Rule" id="MF_00230"/>
    </source>
</evidence>
<evidence type="ECO:0000256" key="1">
    <source>
        <dbReference type="ARBA" id="ARBA00005049"/>
    </source>
</evidence>
<proteinExistence type="inferred from homology"/>
<dbReference type="InterPro" id="IPR003200">
    <property type="entry name" value="Nict_dMeBzImd_PRibTrfase"/>
</dbReference>
<name>A0A0D6JEF9_9HYPH</name>
<reference evidence="12" key="1">
    <citation type="submission" date="2015-02" db="EMBL/GenBank/DDBJ databases">
        <authorList>
            <person name="Chooi Y.-H."/>
        </authorList>
    </citation>
    <scope>NUCLEOTIDE SEQUENCE [LARGE SCALE GENOMIC DNA]</scope>
    <source>
        <strain evidence="12">strain Y</strain>
    </source>
</reference>
<keyword evidence="12" id="KW-1185">Reference proteome</keyword>
<comment type="similarity">
    <text evidence="2 10">Belongs to the CobT family.</text>
</comment>
<evidence type="ECO:0000256" key="7">
    <source>
        <dbReference type="ARBA" id="ARBA00022679"/>
    </source>
</evidence>
<gene>
    <name evidence="10 11" type="primary">cobT</name>
    <name evidence="11" type="ORF">YBN1229_v1_1438</name>
</gene>
<evidence type="ECO:0000313" key="12">
    <source>
        <dbReference type="Proteomes" id="UP000033187"/>
    </source>
</evidence>
<dbReference type="SUPFAM" id="SSF52733">
    <property type="entry name" value="Nicotinate mononucleotide:5,6-dimethylbenzimidazole phosphoribosyltransferase (CobT)"/>
    <property type="match status" value="1"/>
</dbReference>
<dbReference type="PANTHER" id="PTHR43463:SF1">
    <property type="entry name" value="NICOTINATE-NUCLEOTIDE--DIMETHYLBENZIMIDAZOLE PHOSPHORIBOSYLTRANSFERASE"/>
    <property type="match status" value="1"/>
</dbReference>
<dbReference type="AlphaFoldDB" id="A0A0D6JEF9"/>
<protein>
    <recommendedName>
        <fullName evidence="4 10">Nicotinate-nucleotide--dimethylbenzimidazole phosphoribosyltransferase</fullName>
        <shortName evidence="10">NN:DBI PRT</shortName>
        <ecNumber evidence="3 10">2.4.2.21</ecNumber>
    </recommendedName>
    <alternativeName>
        <fullName evidence="8 10">N(1)-alpha-phosphoribosyltransferase</fullName>
    </alternativeName>
</protein>
<dbReference type="PANTHER" id="PTHR43463">
    <property type="entry name" value="NICOTINATE-NUCLEOTIDE--DIMETHYLBENZIMIDAZOLE PHOSPHORIBOSYLTRANSFERASE"/>
    <property type="match status" value="1"/>
</dbReference>